<evidence type="ECO:0000313" key="3">
    <source>
        <dbReference type="Proteomes" id="UP001145742"/>
    </source>
</evidence>
<reference evidence="2" key="1">
    <citation type="submission" date="2019-10" db="EMBL/GenBank/DDBJ databases">
        <authorList>
            <person name="Soares A.E.R."/>
            <person name="Aleixo A."/>
            <person name="Schneider P."/>
            <person name="Miyaki C.Y."/>
            <person name="Schneider M.P."/>
            <person name="Mello C."/>
            <person name="Vasconcelos A.T.R."/>
        </authorList>
    </citation>
    <scope>NUCLEOTIDE SEQUENCE</scope>
    <source>
        <tissue evidence="2">Muscle</tissue>
    </source>
</reference>
<feature type="compositionally biased region" description="Basic and acidic residues" evidence="1">
    <location>
        <begin position="38"/>
        <end position="51"/>
    </location>
</feature>
<accession>A0ABQ9D3Q8</accession>
<organism evidence="2 3">
    <name type="scientific">Willisornis vidua</name>
    <name type="common">Xingu scale-backed antbird</name>
    <dbReference type="NCBI Taxonomy" id="1566151"/>
    <lineage>
        <taxon>Eukaryota</taxon>
        <taxon>Metazoa</taxon>
        <taxon>Chordata</taxon>
        <taxon>Craniata</taxon>
        <taxon>Vertebrata</taxon>
        <taxon>Euteleostomi</taxon>
        <taxon>Archelosauria</taxon>
        <taxon>Archosauria</taxon>
        <taxon>Dinosauria</taxon>
        <taxon>Saurischia</taxon>
        <taxon>Theropoda</taxon>
        <taxon>Coelurosauria</taxon>
        <taxon>Aves</taxon>
        <taxon>Neognathae</taxon>
        <taxon>Neoaves</taxon>
        <taxon>Telluraves</taxon>
        <taxon>Australaves</taxon>
        <taxon>Passeriformes</taxon>
        <taxon>Thamnophilidae</taxon>
        <taxon>Willisornis</taxon>
    </lineage>
</organism>
<keyword evidence="3" id="KW-1185">Reference proteome</keyword>
<proteinExistence type="predicted"/>
<evidence type="ECO:0000313" key="2">
    <source>
        <dbReference type="EMBL" id="KAJ7414403.1"/>
    </source>
</evidence>
<comment type="caution">
    <text evidence="2">The sequence shown here is derived from an EMBL/GenBank/DDBJ whole genome shotgun (WGS) entry which is preliminary data.</text>
</comment>
<dbReference type="EMBL" id="WHWB01034063">
    <property type="protein sequence ID" value="KAJ7414403.1"/>
    <property type="molecule type" value="Genomic_DNA"/>
</dbReference>
<feature type="region of interest" description="Disordered" evidence="1">
    <location>
        <begin position="30"/>
        <end position="72"/>
    </location>
</feature>
<protein>
    <submittedName>
        <fullName evidence="2">Uncharacterized protein</fullName>
    </submittedName>
</protein>
<gene>
    <name evidence="2" type="ORF">WISP_84387</name>
</gene>
<evidence type="ECO:0000256" key="1">
    <source>
        <dbReference type="SAM" id="MobiDB-lite"/>
    </source>
</evidence>
<name>A0ABQ9D3Q8_9PASS</name>
<sequence>MDFSIFRNLLGNIPWEQTLQGREVQEIPESLPPGSRTMHLDEQEIGQREQETCTDEYSSVSRKYTGDGSRVRPLGMNIERKVVGVRRNGTRKTKVPLELNLAKDVKDNKKGFFKYINRKTKTRDRVGLLVNGEGDGSW</sequence>
<dbReference type="Proteomes" id="UP001145742">
    <property type="component" value="Unassembled WGS sequence"/>
</dbReference>